<sequence length="329" mass="36514">MNTYIFIPPVRKPTGGITVFCQIASILARQGKNVRLVLRESGSWMPPLLEGDPDPVMWDDVKLGKEDLWLVPEGWVNSLAPGLNAGAKCVVYCQNWAYLFSSLPEGVSWRNLPVSFLAVSHPVEWFMQQTLSTVSPILRPAIDTNLFYPSESMADGPLRIAYMPRKNKALVSQIKSIFEARNPNCDIRWVEIANMDAQGVAQALRASHIFLVTGFPEGCPLPPLEALASGCIPVGFSGFGGWDYMRQLEGAVFKPWWPLRDVEWSGNGFWSADADVLDAALNLEKALNLWREGGPALDSALAAGQQTVRSYTLEIQAETVREIWDNFQS</sequence>
<keyword evidence="2" id="KW-1185">Reference proteome</keyword>
<evidence type="ECO:0008006" key="3">
    <source>
        <dbReference type="Google" id="ProtNLM"/>
    </source>
</evidence>
<dbReference type="STRING" id="246191.SAMN05660337_0833"/>
<evidence type="ECO:0000313" key="1">
    <source>
        <dbReference type="EMBL" id="SDK56450.1"/>
    </source>
</evidence>
<accession>A0A1G9CXR4</accession>
<dbReference type="Gene3D" id="3.40.50.2000">
    <property type="entry name" value="Glycogen Phosphorylase B"/>
    <property type="match status" value="1"/>
</dbReference>
<dbReference type="Proteomes" id="UP000199053">
    <property type="component" value="Unassembled WGS sequence"/>
</dbReference>
<reference evidence="2" key="1">
    <citation type="submission" date="2016-10" db="EMBL/GenBank/DDBJ databases">
        <authorList>
            <person name="Varghese N."/>
            <person name="Submissions S."/>
        </authorList>
    </citation>
    <scope>NUCLEOTIDE SEQUENCE [LARGE SCALE GENOMIC DNA]</scope>
    <source>
        <strain evidence="2">DSM 16995</strain>
    </source>
</reference>
<dbReference type="EMBL" id="FNGA01000001">
    <property type="protein sequence ID" value="SDK56450.1"/>
    <property type="molecule type" value="Genomic_DNA"/>
</dbReference>
<proteinExistence type="predicted"/>
<protein>
    <recommendedName>
        <fullName evidence="3">Glycosyl transferases group 1</fullName>
    </recommendedName>
</protein>
<dbReference type="OrthoDB" id="9801609at2"/>
<evidence type="ECO:0000313" key="2">
    <source>
        <dbReference type="Proteomes" id="UP000199053"/>
    </source>
</evidence>
<gene>
    <name evidence="1" type="ORF">SAMN05660337_0833</name>
</gene>
<dbReference type="RefSeq" id="WP_092158492.1">
    <property type="nucleotide sequence ID" value="NZ_FNGA01000001.1"/>
</dbReference>
<name>A0A1G9CXR4_9BACT</name>
<organism evidence="1 2">
    <name type="scientific">Maridesulfovibrio ferrireducens</name>
    <dbReference type="NCBI Taxonomy" id="246191"/>
    <lineage>
        <taxon>Bacteria</taxon>
        <taxon>Pseudomonadati</taxon>
        <taxon>Thermodesulfobacteriota</taxon>
        <taxon>Desulfovibrionia</taxon>
        <taxon>Desulfovibrionales</taxon>
        <taxon>Desulfovibrionaceae</taxon>
        <taxon>Maridesulfovibrio</taxon>
    </lineage>
</organism>
<dbReference type="AlphaFoldDB" id="A0A1G9CXR4"/>
<dbReference type="SUPFAM" id="SSF53756">
    <property type="entry name" value="UDP-Glycosyltransferase/glycogen phosphorylase"/>
    <property type="match status" value="1"/>
</dbReference>